<accession>A0A3S5CL00</accession>
<comment type="caution">
    <text evidence="2">The sequence shown here is derived from an EMBL/GenBank/DDBJ whole genome shotgun (WGS) entry which is preliminary data.</text>
</comment>
<gene>
    <name evidence="2" type="ORF">PXEA_LOCUS23228</name>
</gene>
<dbReference type="AlphaFoldDB" id="A0A3S5CL00"/>
<evidence type="ECO:0000256" key="1">
    <source>
        <dbReference type="SAM" id="MobiDB-lite"/>
    </source>
</evidence>
<feature type="region of interest" description="Disordered" evidence="1">
    <location>
        <begin position="28"/>
        <end position="188"/>
    </location>
</feature>
<sequence length="218" mass="24229">MMDHDSPDDSNPDDPHHQLNIALDGLIGPISHSAKSTTNKLCPKKKKQSGEAALKPGNSYPDEKKRKSKEAIRKEEPTQKPSKFPCTSSDLKTLNAENTSEFNSERKISERPKSIVPKSGRNRRAVNIASSKTEFPRPVPNRDIDPISSEQRAVSSYNYSSYSHLCKDPSSPGEFPDPVDSSSLPHGEYQSLDLSISSKSQSKIHRTKLEKVRVYKVG</sequence>
<feature type="compositionally biased region" description="Polar residues" evidence="1">
    <location>
        <begin position="79"/>
        <end position="102"/>
    </location>
</feature>
<name>A0A3S5CL00_9PLAT</name>
<feature type="compositionally biased region" description="Basic and acidic residues" evidence="1">
    <location>
        <begin position="61"/>
        <end position="78"/>
    </location>
</feature>
<proteinExistence type="predicted"/>
<evidence type="ECO:0000313" key="2">
    <source>
        <dbReference type="EMBL" id="VEL29788.1"/>
    </source>
</evidence>
<feature type="compositionally biased region" description="Polar residues" evidence="1">
    <location>
        <begin position="148"/>
        <end position="163"/>
    </location>
</feature>
<protein>
    <submittedName>
        <fullName evidence="2">Uncharacterized protein</fullName>
    </submittedName>
</protein>
<reference evidence="2" key="1">
    <citation type="submission" date="2018-11" db="EMBL/GenBank/DDBJ databases">
        <authorList>
            <consortium name="Pathogen Informatics"/>
        </authorList>
    </citation>
    <scope>NUCLEOTIDE SEQUENCE</scope>
</reference>
<dbReference type="Proteomes" id="UP000784294">
    <property type="component" value="Unassembled WGS sequence"/>
</dbReference>
<evidence type="ECO:0000313" key="3">
    <source>
        <dbReference type="Proteomes" id="UP000784294"/>
    </source>
</evidence>
<keyword evidence="3" id="KW-1185">Reference proteome</keyword>
<dbReference type="EMBL" id="CAAALY010106279">
    <property type="protein sequence ID" value="VEL29788.1"/>
    <property type="molecule type" value="Genomic_DNA"/>
</dbReference>
<feature type="compositionally biased region" description="Basic and acidic residues" evidence="1">
    <location>
        <begin position="103"/>
        <end position="113"/>
    </location>
</feature>
<organism evidence="2 3">
    <name type="scientific">Protopolystoma xenopodis</name>
    <dbReference type="NCBI Taxonomy" id="117903"/>
    <lineage>
        <taxon>Eukaryota</taxon>
        <taxon>Metazoa</taxon>
        <taxon>Spiralia</taxon>
        <taxon>Lophotrochozoa</taxon>
        <taxon>Platyhelminthes</taxon>
        <taxon>Monogenea</taxon>
        <taxon>Polyopisthocotylea</taxon>
        <taxon>Polystomatidea</taxon>
        <taxon>Polystomatidae</taxon>
        <taxon>Protopolystoma</taxon>
    </lineage>
</organism>